<proteinExistence type="predicted"/>
<feature type="non-terminal residue" evidence="1">
    <location>
        <position position="68"/>
    </location>
</feature>
<evidence type="ECO:0000313" key="2">
    <source>
        <dbReference type="Proteomes" id="UP000230423"/>
    </source>
</evidence>
<dbReference type="OrthoDB" id="447173at2759"/>
<reference evidence="1 2" key="1">
    <citation type="submission" date="2015-09" db="EMBL/GenBank/DDBJ databases">
        <title>Draft genome of the parasitic nematode Teladorsagia circumcincta isolate WARC Sus (inbred).</title>
        <authorList>
            <person name="Mitreva M."/>
        </authorList>
    </citation>
    <scope>NUCLEOTIDE SEQUENCE [LARGE SCALE GENOMIC DNA]</scope>
    <source>
        <strain evidence="1 2">S</strain>
    </source>
</reference>
<sequence length="68" mass="7510">MKSGTLPRVVFYKSRPTALTTDNYKAMVNVMSMIGASNEVFLKSVQNVFSKDIADSLQTTANKHLISL</sequence>
<accession>A0A2G9TEL7</accession>
<dbReference type="AlphaFoldDB" id="A0A2G9TEL7"/>
<keyword evidence="2" id="KW-1185">Reference proteome</keyword>
<dbReference type="Proteomes" id="UP000230423">
    <property type="component" value="Unassembled WGS sequence"/>
</dbReference>
<organism evidence="1 2">
    <name type="scientific">Teladorsagia circumcincta</name>
    <name type="common">Brown stomach worm</name>
    <name type="synonym">Ostertagia circumcincta</name>
    <dbReference type="NCBI Taxonomy" id="45464"/>
    <lineage>
        <taxon>Eukaryota</taxon>
        <taxon>Metazoa</taxon>
        <taxon>Ecdysozoa</taxon>
        <taxon>Nematoda</taxon>
        <taxon>Chromadorea</taxon>
        <taxon>Rhabditida</taxon>
        <taxon>Rhabditina</taxon>
        <taxon>Rhabditomorpha</taxon>
        <taxon>Strongyloidea</taxon>
        <taxon>Trichostrongylidae</taxon>
        <taxon>Teladorsagia</taxon>
    </lineage>
</organism>
<evidence type="ECO:0000313" key="1">
    <source>
        <dbReference type="EMBL" id="PIO56397.1"/>
    </source>
</evidence>
<gene>
    <name evidence="1" type="ORF">TELCIR_22204</name>
</gene>
<dbReference type="EMBL" id="KZ377305">
    <property type="protein sequence ID" value="PIO56397.1"/>
    <property type="molecule type" value="Genomic_DNA"/>
</dbReference>
<name>A0A2G9TEL7_TELCI</name>
<protein>
    <submittedName>
        <fullName evidence="1">Uncharacterized protein</fullName>
    </submittedName>
</protein>